<dbReference type="Pfam" id="PF13568">
    <property type="entry name" value="OMP_b-brl_2"/>
    <property type="match status" value="1"/>
</dbReference>
<feature type="signal peptide" evidence="2">
    <location>
        <begin position="1"/>
        <end position="23"/>
    </location>
</feature>
<evidence type="ECO:0000256" key="2">
    <source>
        <dbReference type="SAM" id="SignalP"/>
    </source>
</evidence>
<keyword evidence="2" id="KW-0732">Signal</keyword>
<name>A0ABP8ICK1_9BACT</name>
<organism evidence="4 5">
    <name type="scientific">Hymenobacter saemangeumensis</name>
    <dbReference type="NCBI Taxonomy" id="1084522"/>
    <lineage>
        <taxon>Bacteria</taxon>
        <taxon>Pseudomonadati</taxon>
        <taxon>Bacteroidota</taxon>
        <taxon>Cytophagia</taxon>
        <taxon>Cytophagales</taxon>
        <taxon>Hymenobacteraceae</taxon>
        <taxon>Hymenobacter</taxon>
    </lineage>
</organism>
<protein>
    <recommendedName>
        <fullName evidence="3">Outer membrane protein beta-barrel domain-containing protein</fullName>
    </recommendedName>
</protein>
<dbReference type="Proteomes" id="UP001501153">
    <property type="component" value="Unassembled WGS sequence"/>
</dbReference>
<dbReference type="EMBL" id="BAABGZ010000019">
    <property type="protein sequence ID" value="GAA4356090.1"/>
    <property type="molecule type" value="Genomic_DNA"/>
</dbReference>
<gene>
    <name evidence="4" type="ORF">GCM10023185_19510</name>
</gene>
<sequence>MKRKLLTAGLAAGFHLLSAPAQAQTEIFIGPQVGFTRASAGVNYSVLSNYDGPPSDPIYTAHAGAMMRLDFGGNLSLQPSLLFVRKGYRVKTLEAQYDSRNGARYTSDRRFGINFLELPVNLVFSPDYSPELQIFAGPYLAIPLGGTVTHSQTFYDSQTNDITTEEQGSQQLSKGSATPTHPFGSGMASTDMGLQAGFGFLLGRLQLQLSASAGFSPIIQRHGAALNTTADPELGLRTVQLSGAYLFKLK</sequence>
<evidence type="ECO:0000313" key="5">
    <source>
        <dbReference type="Proteomes" id="UP001501153"/>
    </source>
</evidence>
<evidence type="ECO:0000313" key="4">
    <source>
        <dbReference type="EMBL" id="GAA4356090.1"/>
    </source>
</evidence>
<reference evidence="5" key="1">
    <citation type="journal article" date="2019" name="Int. J. Syst. Evol. Microbiol.">
        <title>The Global Catalogue of Microorganisms (GCM) 10K type strain sequencing project: providing services to taxonomists for standard genome sequencing and annotation.</title>
        <authorList>
            <consortium name="The Broad Institute Genomics Platform"/>
            <consortium name="The Broad Institute Genome Sequencing Center for Infectious Disease"/>
            <person name="Wu L."/>
            <person name="Ma J."/>
        </authorList>
    </citation>
    <scope>NUCLEOTIDE SEQUENCE [LARGE SCALE GENOMIC DNA]</scope>
    <source>
        <strain evidence="5">JCM 17923</strain>
    </source>
</reference>
<comment type="caution">
    <text evidence="4">The sequence shown here is derived from an EMBL/GenBank/DDBJ whole genome shotgun (WGS) entry which is preliminary data.</text>
</comment>
<feature type="region of interest" description="Disordered" evidence="1">
    <location>
        <begin position="164"/>
        <end position="186"/>
    </location>
</feature>
<proteinExistence type="predicted"/>
<evidence type="ECO:0000256" key="1">
    <source>
        <dbReference type="SAM" id="MobiDB-lite"/>
    </source>
</evidence>
<feature type="chain" id="PRO_5046024166" description="Outer membrane protein beta-barrel domain-containing protein" evidence="2">
    <location>
        <begin position="24"/>
        <end position="250"/>
    </location>
</feature>
<dbReference type="RefSeq" id="WP_345235843.1">
    <property type="nucleotide sequence ID" value="NZ_BAABGZ010000019.1"/>
</dbReference>
<evidence type="ECO:0000259" key="3">
    <source>
        <dbReference type="Pfam" id="PF13568"/>
    </source>
</evidence>
<keyword evidence="5" id="KW-1185">Reference proteome</keyword>
<feature type="domain" description="Outer membrane protein beta-barrel" evidence="3">
    <location>
        <begin position="23"/>
        <end position="219"/>
    </location>
</feature>
<accession>A0ABP8ICK1</accession>
<dbReference type="InterPro" id="IPR025665">
    <property type="entry name" value="Beta-barrel_OMP_2"/>
</dbReference>
<feature type="compositionally biased region" description="Polar residues" evidence="1">
    <location>
        <begin position="164"/>
        <end position="179"/>
    </location>
</feature>